<dbReference type="Proteomes" id="UP000198407">
    <property type="component" value="Unassembled WGS sequence"/>
</dbReference>
<dbReference type="SUPFAM" id="SSF55729">
    <property type="entry name" value="Acyl-CoA N-acyltransferases (Nat)"/>
    <property type="match status" value="1"/>
</dbReference>
<dbReference type="Pfam" id="PF13508">
    <property type="entry name" value="Acetyltransf_7"/>
    <property type="match status" value="1"/>
</dbReference>
<dbReference type="Gene3D" id="3.40.630.30">
    <property type="match status" value="1"/>
</dbReference>
<dbReference type="AlphaFoldDB" id="A0A239FMW7"/>
<reference evidence="3" key="1">
    <citation type="submission" date="2017-06" db="EMBL/GenBank/DDBJ databases">
        <authorList>
            <person name="Varghese N."/>
            <person name="Submissions S."/>
        </authorList>
    </citation>
    <scope>NUCLEOTIDE SEQUENCE [LARGE SCALE GENOMIC DNA]</scope>
    <source>
        <strain evidence="3">DSM 22348</strain>
    </source>
</reference>
<dbReference type="InterPro" id="IPR016181">
    <property type="entry name" value="Acyl_CoA_acyltransferase"/>
</dbReference>
<proteinExistence type="predicted"/>
<gene>
    <name evidence="2" type="ORF">SAMN05444352_110156</name>
</gene>
<evidence type="ECO:0000313" key="3">
    <source>
        <dbReference type="Proteomes" id="UP000198407"/>
    </source>
</evidence>
<feature type="domain" description="N-acetyltransferase" evidence="1">
    <location>
        <begin position="1"/>
        <end position="133"/>
    </location>
</feature>
<dbReference type="PROSITE" id="PS51186">
    <property type="entry name" value="GNAT"/>
    <property type="match status" value="1"/>
</dbReference>
<protein>
    <submittedName>
        <fullName evidence="2">N-acetylglutamate synthase, GNAT family</fullName>
    </submittedName>
</protein>
<dbReference type="RefSeq" id="WP_245655626.1">
    <property type="nucleotide sequence ID" value="NZ_FZOL01000010.1"/>
</dbReference>
<dbReference type="STRING" id="1215104.GCA_000730585_02071"/>
<evidence type="ECO:0000259" key="1">
    <source>
        <dbReference type="PROSITE" id="PS51186"/>
    </source>
</evidence>
<dbReference type="EMBL" id="FZOL01000010">
    <property type="protein sequence ID" value="SNS58171.1"/>
    <property type="molecule type" value="Genomic_DNA"/>
</dbReference>
<dbReference type="GO" id="GO:0016747">
    <property type="term" value="F:acyltransferase activity, transferring groups other than amino-acyl groups"/>
    <property type="evidence" value="ECO:0007669"/>
    <property type="project" value="InterPro"/>
</dbReference>
<name>A0A239FMW7_9PSED</name>
<sequence>MPNPVPIQCSPLTASERPLLNKFYKSQSSPMRGSDSGVAWVARAGAIVAALNLSPVPGGHWLTGLLVAQDWRRRQVARRLIERASQDATGCIWLFCHPDLQTFYEKLGYAVSEDLPAVLAERLARYRRSKPLLAMARHQSSAAGSSPGNSTSV</sequence>
<dbReference type="InterPro" id="IPR000182">
    <property type="entry name" value="GNAT_dom"/>
</dbReference>
<keyword evidence="3" id="KW-1185">Reference proteome</keyword>
<evidence type="ECO:0000313" key="2">
    <source>
        <dbReference type="EMBL" id="SNS58171.1"/>
    </source>
</evidence>
<accession>A0A239FMW7</accession>
<dbReference type="CDD" id="cd04301">
    <property type="entry name" value="NAT_SF"/>
    <property type="match status" value="1"/>
</dbReference>
<organism evidence="2 3">
    <name type="scientific">Pseudomonas japonica</name>
    <dbReference type="NCBI Taxonomy" id="256466"/>
    <lineage>
        <taxon>Bacteria</taxon>
        <taxon>Pseudomonadati</taxon>
        <taxon>Pseudomonadota</taxon>
        <taxon>Gammaproteobacteria</taxon>
        <taxon>Pseudomonadales</taxon>
        <taxon>Pseudomonadaceae</taxon>
        <taxon>Pseudomonas</taxon>
    </lineage>
</organism>